<dbReference type="RefSeq" id="WP_320379152.1">
    <property type="nucleotide sequence ID" value="NZ_JAWDIQ010000001.1"/>
</dbReference>
<dbReference type="EMBL" id="JAWDIQ010000001">
    <property type="protein sequence ID" value="MDY0408418.1"/>
    <property type="molecule type" value="Genomic_DNA"/>
</dbReference>
<gene>
    <name evidence="1" type="ORF">RWD45_07405</name>
</gene>
<reference evidence="1 2" key="1">
    <citation type="submission" date="2023-10" db="EMBL/GenBank/DDBJ databases">
        <title>Virgibacillus soli CC-YMP-6 genome.</title>
        <authorList>
            <person name="Miliotis G."/>
            <person name="Sengupta P."/>
            <person name="Hameed A."/>
            <person name="Chuvochina M."/>
            <person name="Mcdonagh F."/>
            <person name="Simpson A.C."/>
            <person name="Singh N.K."/>
            <person name="Rekha P.D."/>
            <person name="Raman K."/>
            <person name="Hugenholtz P."/>
            <person name="Venkateswaran K."/>
        </authorList>
    </citation>
    <scope>NUCLEOTIDE SEQUENCE [LARGE SCALE GENOMIC DNA]</scope>
    <source>
        <strain evidence="1 2">CC-YMP-6</strain>
    </source>
</reference>
<evidence type="ECO:0000313" key="1">
    <source>
        <dbReference type="EMBL" id="MDY0408418.1"/>
    </source>
</evidence>
<name>A0ABU5CPY6_9BACI</name>
<comment type="caution">
    <text evidence="1">The sequence shown here is derived from an EMBL/GenBank/DDBJ whole genome shotgun (WGS) entry which is preliminary data.</text>
</comment>
<accession>A0ABU5CPY6</accession>
<sequence>MTKYNEVEYWDLTENPKNEIYKSLIKVLCNNSDSFYFITRKELKYNKEVIAQFEPYVTETYKTKKWARTETKGPAATVFVVDSNKETYKLLVKYANSLYDWIAPGLPEDLTFIKNDFIWFSCTTHEEFAGFSIRSDYYKNLIFGIEGLKLEQIE</sequence>
<protein>
    <submittedName>
        <fullName evidence="1">Uncharacterized protein</fullName>
    </submittedName>
</protein>
<evidence type="ECO:0000313" key="2">
    <source>
        <dbReference type="Proteomes" id="UP001275315"/>
    </source>
</evidence>
<proteinExistence type="predicted"/>
<organism evidence="1 2">
    <name type="scientific">Paracerasibacillus soli</name>
    <dbReference type="NCBI Taxonomy" id="480284"/>
    <lineage>
        <taxon>Bacteria</taxon>
        <taxon>Bacillati</taxon>
        <taxon>Bacillota</taxon>
        <taxon>Bacilli</taxon>
        <taxon>Bacillales</taxon>
        <taxon>Bacillaceae</taxon>
        <taxon>Paracerasibacillus</taxon>
    </lineage>
</organism>
<keyword evidence="2" id="KW-1185">Reference proteome</keyword>
<dbReference type="Proteomes" id="UP001275315">
    <property type="component" value="Unassembled WGS sequence"/>
</dbReference>